<dbReference type="InterPro" id="IPR012132">
    <property type="entry name" value="GMC_OxRdtase"/>
</dbReference>
<keyword evidence="7" id="KW-1185">Reference proteome</keyword>
<dbReference type="InterPro" id="IPR000172">
    <property type="entry name" value="GMC_OxRdtase_N"/>
</dbReference>
<gene>
    <name evidence="6" type="ORF">BDN71DRAFT_1458081</name>
</gene>
<evidence type="ECO:0000256" key="1">
    <source>
        <dbReference type="ARBA" id="ARBA00001974"/>
    </source>
</evidence>
<feature type="active site" description="Proton acceptor" evidence="3">
    <location>
        <position position="566"/>
    </location>
</feature>
<comment type="similarity">
    <text evidence="2">Belongs to the GMC oxidoreductase family.</text>
</comment>
<keyword evidence="4" id="KW-0274">FAD</keyword>
<dbReference type="EMBL" id="MU154749">
    <property type="protein sequence ID" value="KAF9487793.1"/>
    <property type="molecule type" value="Genomic_DNA"/>
</dbReference>
<dbReference type="Pfam" id="PF05199">
    <property type="entry name" value="GMC_oxred_C"/>
    <property type="match status" value="1"/>
</dbReference>
<comment type="cofactor">
    <cofactor evidence="1 4">
        <name>FAD</name>
        <dbReference type="ChEBI" id="CHEBI:57692"/>
    </cofactor>
</comment>
<protein>
    <submittedName>
        <fullName evidence="6">Alcohol oxidase</fullName>
    </submittedName>
</protein>
<organism evidence="6 7">
    <name type="scientific">Pleurotus eryngii</name>
    <name type="common">Boletus of the steppes</name>
    <dbReference type="NCBI Taxonomy" id="5323"/>
    <lineage>
        <taxon>Eukaryota</taxon>
        <taxon>Fungi</taxon>
        <taxon>Dikarya</taxon>
        <taxon>Basidiomycota</taxon>
        <taxon>Agaricomycotina</taxon>
        <taxon>Agaricomycetes</taxon>
        <taxon>Agaricomycetidae</taxon>
        <taxon>Agaricales</taxon>
        <taxon>Pleurotineae</taxon>
        <taxon>Pleurotaceae</taxon>
        <taxon>Pleurotus</taxon>
    </lineage>
</organism>
<dbReference type="PROSITE" id="PS00624">
    <property type="entry name" value="GMC_OXRED_2"/>
    <property type="match status" value="1"/>
</dbReference>
<evidence type="ECO:0000256" key="2">
    <source>
        <dbReference type="ARBA" id="ARBA00010790"/>
    </source>
</evidence>
<proteinExistence type="inferred from homology"/>
<feature type="domain" description="Glucose-methanol-choline oxidoreductase N-terminal" evidence="5">
    <location>
        <begin position="287"/>
        <end position="301"/>
    </location>
</feature>
<evidence type="ECO:0000256" key="3">
    <source>
        <dbReference type="PIRSR" id="PIRSR000137-1"/>
    </source>
</evidence>
<evidence type="ECO:0000313" key="7">
    <source>
        <dbReference type="Proteomes" id="UP000807025"/>
    </source>
</evidence>
<dbReference type="PIRSF" id="PIRSF000137">
    <property type="entry name" value="Alcohol_oxidase"/>
    <property type="match status" value="1"/>
</dbReference>
<dbReference type="Pfam" id="PF00732">
    <property type="entry name" value="GMC_oxred_N"/>
    <property type="match status" value="1"/>
</dbReference>
<evidence type="ECO:0000313" key="6">
    <source>
        <dbReference type="EMBL" id="KAF9487793.1"/>
    </source>
</evidence>
<name>A0A9P6D9L4_PLEER</name>
<evidence type="ECO:0000256" key="4">
    <source>
        <dbReference type="PIRSR" id="PIRSR000137-2"/>
    </source>
</evidence>
<dbReference type="PANTHER" id="PTHR11552">
    <property type="entry name" value="GLUCOSE-METHANOL-CHOLINE GMC OXIDOREDUCTASE"/>
    <property type="match status" value="1"/>
</dbReference>
<dbReference type="Proteomes" id="UP000807025">
    <property type="component" value="Unassembled WGS sequence"/>
</dbReference>
<reference evidence="6" key="1">
    <citation type="submission" date="2020-11" db="EMBL/GenBank/DDBJ databases">
        <authorList>
            <consortium name="DOE Joint Genome Institute"/>
            <person name="Ahrendt S."/>
            <person name="Riley R."/>
            <person name="Andreopoulos W."/>
            <person name="Labutti K."/>
            <person name="Pangilinan J."/>
            <person name="Ruiz-Duenas F.J."/>
            <person name="Barrasa J.M."/>
            <person name="Sanchez-Garcia M."/>
            <person name="Camarero S."/>
            <person name="Miyauchi S."/>
            <person name="Serrano A."/>
            <person name="Linde D."/>
            <person name="Babiker R."/>
            <person name="Drula E."/>
            <person name="Ayuso-Fernandez I."/>
            <person name="Pacheco R."/>
            <person name="Padilla G."/>
            <person name="Ferreira P."/>
            <person name="Barriuso J."/>
            <person name="Kellner H."/>
            <person name="Castanera R."/>
            <person name="Alfaro M."/>
            <person name="Ramirez L."/>
            <person name="Pisabarro A.G."/>
            <person name="Kuo A."/>
            <person name="Tritt A."/>
            <person name="Lipzen A."/>
            <person name="He G."/>
            <person name="Yan M."/>
            <person name="Ng V."/>
            <person name="Cullen D."/>
            <person name="Martin F."/>
            <person name="Rosso M.-N."/>
            <person name="Henrissat B."/>
            <person name="Hibbett D."/>
            <person name="Martinez A.T."/>
            <person name="Grigoriev I.V."/>
        </authorList>
    </citation>
    <scope>NUCLEOTIDE SEQUENCE</scope>
    <source>
        <strain evidence="6">ATCC 90797</strain>
    </source>
</reference>
<evidence type="ECO:0000259" key="5">
    <source>
        <dbReference type="PROSITE" id="PS00624"/>
    </source>
</evidence>
<dbReference type="SUPFAM" id="SSF54373">
    <property type="entry name" value="FAD-linked reductases, C-terminal domain"/>
    <property type="match status" value="1"/>
</dbReference>
<dbReference type="InterPro" id="IPR007867">
    <property type="entry name" value="GMC_OxRtase_C"/>
</dbReference>
<dbReference type="Gene3D" id="3.30.560.10">
    <property type="entry name" value="Glucose Oxidase, domain 3"/>
    <property type="match status" value="1"/>
</dbReference>
<dbReference type="SUPFAM" id="SSF51905">
    <property type="entry name" value="FAD/NAD(P)-binding domain"/>
    <property type="match status" value="1"/>
</dbReference>
<accession>A0A9P6D9L4</accession>
<feature type="active site" description="Proton donor" evidence="3">
    <location>
        <position position="521"/>
    </location>
</feature>
<dbReference type="InterPro" id="IPR036188">
    <property type="entry name" value="FAD/NAD-bd_sf"/>
</dbReference>
<comment type="caution">
    <text evidence="6">The sequence shown here is derived from an EMBL/GenBank/DDBJ whole genome shotgun (WGS) entry which is preliminary data.</text>
</comment>
<dbReference type="GO" id="GO:0016614">
    <property type="term" value="F:oxidoreductase activity, acting on CH-OH group of donors"/>
    <property type="evidence" value="ECO:0007669"/>
    <property type="project" value="InterPro"/>
</dbReference>
<feature type="binding site" evidence="4">
    <location>
        <position position="243"/>
    </location>
    <ligand>
        <name>FAD</name>
        <dbReference type="ChEBI" id="CHEBI:57692"/>
    </ligand>
</feature>
<dbReference type="AlphaFoldDB" id="A0A9P6D9L4"/>
<dbReference type="GO" id="GO:0050660">
    <property type="term" value="F:flavin adenine dinucleotide binding"/>
    <property type="evidence" value="ECO:0007669"/>
    <property type="project" value="InterPro"/>
</dbReference>
<dbReference type="OrthoDB" id="269227at2759"/>
<dbReference type="Gene3D" id="3.50.50.60">
    <property type="entry name" value="FAD/NAD(P)-binding domain"/>
    <property type="match status" value="1"/>
</dbReference>
<sequence>MWPFSSYPAVSAEELGKSNKSFDYIIVGGGTAGCCLAARLSEDPSVTVLVIDRGIVGDDWVSKVPLISANFYRSGAPAAEWPTQPMQHANGRVVHAVLGEGLGGGSRINSCLYTRGTGDYNLWRDMGHPSWSYEHVEPYFVKSEKTLSQPSSKFRGTSGPWVNQTFPEPAFDCLTQVVQATKHIGIPTVSDLNSPTSPVVCCSVMDVAIDASMHRMSTFQAFLSEKVAAARKPNLTVCAETIVTRIRFSGPADAISALGVYYEATKLTRTARNYYVKANREIILCAGAIASPQLLMLSGVGPRSHLQEHSINIVRDMPGVGSTLKDHASLPVMYQVPLDDSLHVLKNKPIRAISELLRYLITGKGLFSVPFMQWSIFVQSSLLNAHSEIVASDPSTLDPTQPGNTPDIEIMPVPHRCTEGEKGDWDDIGVFSLLTCLVKPKSVGTVRLAYTDPRERALIDLGYLSNNDDILVLRKAARLALRLAKQMRSQGYPLQDLQVPASDSDVDVDEYIRNNIRTSYHYSSTCRMAAENDKRPGVVDDDLKVHGIKGLRICDTSIFPEIVSTHTMAPVVMVAEKCADLIKTTWRDL</sequence>
<dbReference type="PANTHER" id="PTHR11552:SF219">
    <property type="entry name" value="GLUCOSE-METHANOL-CHOLINE OXIDOREDUCTASE N-TERMINAL DOMAIN-CONTAINING PROTEIN"/>
    <property type="match status" value="1"/>
</dbReference>
<keyword evidence="4" id="KW-0285">Flavoprotein</keyword>